<evidence type="ECO:0000313" key="3">
    <source>
        <dbReference type="Proteomes" id="UP000214561"/>
    </source>
</evidence>
<sequence>MNYKKLRSREMRVVKVGAIALLALLAACKTNISTEIKLSELEGGAGKMLPGELTVEVSACNHYEDSRKPSNSLLEAQQAIPGIFKDAKYMECYQQRMNSYARFELPVALDTAGSDKLFSEEHINFRSHENMLLGLVIPTQIKERIKSATKGKVAASALVMSFSIKVTNDLNQDQPLVAYSVFADGKAFVADRLSLHKGKHMTLQLSDVSVQAAVQGSYAIVLGRVAQ</sequence>
<proteinExistence type="predicted"/>
<dbReference type="AlphaFoldDB" id="A0AB33CVI1"/>
<reference evidence="2 3" key="1">
    <citation type="submission" date="2017-05" db="EMBL/GenBank/DDBJ databases">
        <authorList>
            <person name="Qiu J.G."/>
            <person name="He J."/>
        </authorList>
    </citation>
    <scope>NUCLEOTIDE SEQUENCE [LARGE SCALE GENOMIC DNA]</scope>
    <source>
        <strain evidence="2 3">JQ135</strain>
    </source>
</reference>
<feature type="domain" description="DUF7424" evidence="1">
    <location>
        <begin position="30"/>
        <end position="219"/>
    </location>
</feature>
<organism evidence="2 3">
    <name type="scientific">Alcaligenes faecalis</name>
    <dbReference type="NCBI Taxonomy" id="511"/>
    <lineage>
        <taxon>Bacteria</taxon>
        <taxon>Pseudomonadati</taxon>
        <taxon>Pseudomonadota</taxon>
        <taxon>Betaproteobacteria</taxon>
        <taxon>Burkholderiales</taxon>
        <taxon>Alcaligenaceae</taxon>
        <taxon>Alcaligenes</taxon>
    </lineage>
</organism>
<gene>
    <name evidence="2" type="ORF">AFA_08955</name>
</gene>
<dbReference type="InterPro" id="IPR055847">
    <property type="entry name" value="DUF7424"/>
</dbReference>
<evidence type="ECO:0000313" key="2">
    <source>
        <dbReference type="EMBL" id="ASR89560.1"/>
    </source>
</evidence>
<dbReference type="PROSITE" id="PS51257">
    <property type="entry name" value="PROKAR_LIPOPROTEIN"/>
    <property type="match status" value="1"/>
</dbReference>
<protein>
    <recommendedName>
        <fullName evidence="1">DUF7424 domain-containing protein</fullName>
    </recommendedName>
</protein>
<dbReference type="RefSeq" id="WP_094196617.1">
    <property type="nucleotide sequence ID" value="NZ_CP021641.1"/>
</dbReference>
<dbReference type="Proteomes" id="UP000214561">
    <property type="component" value="Chromosome"/>
</dbReference>
<evidence type="ECO:0000259" key="1">
    <source>
        <dbReference type="Pfam" id="PF24199"/>
    </source>
</evidence>
<name>A0AB33CVI1_ALCFA</name>
<dbReference type="EMBL" id="CP021641">
    <property type="protein sequence ID" value="ASR89560.1"/>
    <property type="molecule type" value="Genomic_DNA"/>
</dbReference>
<accession>A0AB33CVI1</accession>
<dbReference type="Pfam" id="PF24199">
    <property type="entry name" value="DUF7424"/>
    <property type="match status" value="1"/>
</dbReference>
<dbReference type="KEGG" id="afq:AFA_08955"/>